<evidence type="ECO:0000313" key="1">
    <source>
        <dbReference type="EMBL" id="SJZ46030.1"/>
    </source>
</evidence>
<dbReference type="EMBL" id="FUXA01000004">
    <property type="protein sequence ID" value="SJZ46030.1"/>
    <property type="molecule type" value="Genomic_DNA"/>
</dbReference>
<dbReference type="Proteomes" id="UP000189857">
    <property type="component" value="Unassembled WGS sequence"/>
</dbReference>
<evidence type="ECO:0000313" key="2">
    <source>
        <dbReference type="EMBL" id="SKA04707.1"/>
    </source>
</evidence>
<proteinExistence type="predicted"/>
<dbReference type="AlphaFoldDB" id="A0A1T4QM43"/>
<name>A0A1T4QM43_9FIRM</name>
<accession>A0A1T4QM43</accession>
<reference evidence="2 3" key="1">
    <citation type="submission" date="2017-02" db="EMBL/GenBank/DDBJ databases">
        <authorList>
            <person name="Peterson S.W."/>
        </authorList>
    </citation>
    <scope>NUCLEOTIDE SEQUENCE [LARGE SCALE GENOMIC DNA]</scope>
    <source>
        <strain evidence="2 3">ATCC 17233</strain>
    </source>
</reference>
<keyword evidence="3" id="KW-1185">Reference proteome</keyword>
<gene>
    <name evidence="1" type="ORF">SAMN02745110_00578</name>
    <name evidence="2" type="ORF">SAMN02745110_02443</name>
</gene>
<dbReference type="EMBL" id="FUXA01000022">
    <property type="protein sequence ID" value="SKA04707.1"/>
    <property type="molecule type" value="Genomic_DNA"/>
</dbReference>
<feature type="non-terminal residue" evidence="2">
    <location>
        <position position="1"/>
    </location>
</feature>
<organism evidence="2 3">
    <name type="scientific">Eubacterium ruminantium</name>
    <dbReference type="NCBI Taxonomy" id="42322"/>
    <lineage>
        <taxon>Bacteria</taxon>
        <taxon>Bacillati</taxon>
        <taxon>Bacillota</taxon>
        <taxon>Clostridia</taxon>
        <taxon>Eubacteriales</taxon>
        <taxon>Eubacteriaceae</taxon>
        <taxon>Eubacterium</taxon>
    </lineage>
</organism>
<dbReference type="RefSeq" id="WP_341443642.1">
    <property type="nucleotide sequence ID" value="NZ_FMTO01000016.1"/>
</dbReference>
<protein>
    <submittedName>
        <fullName evidence="2">Uncharacterized protein</fullName>
    </submittedName>
</protein>
<evidence type="ECO:0000313" key="3">
    <source>
        <dbReference type="Proteomes" id="UP000189857"/>
    </source>
</evidence>
<sequence length="80" mass="9381">RCYERNYGRDGIINLVKYSRENRGIDTASLTNVTPEKFTLRDIISEHYDQAKSYIDRIQVHVPEGTVRKTASIRLHQLLF</sequence>